<feature type="compositionally biased region" description="Acidic residues" evidence="4">
    <location>
        <begin position="1095"/>
        <end position="1114"/>
    </location>
</feature>
<feature type="region of interest" description="Disordered" evidence="4">
    <location>
        <begin position="1036"/>
        <end position="1132"/>
    </location>
</feature>
<feature type="region of interest" description="Disordered" evidence="4">
    <location>
        <begin position="1377"/>
        <end position="1399"/>
    </location>
</feature>
<organism evidence="6 7">
    <name type="scientific">Lophiotrema nucula</name>
    <dbReference type="NCBI Taxonomy" id="690887"/>
    <lineage>
        <taxon>Eukaryota</taxon>
        <taxon>Fungi</taxon>
        <taxon>Dikarya</taxon>
        <taxon>Ascomycota</taxon>
        <taxon>Pezizomycotina</taxon>
        <taxon>Dothideomycetes</taxon>
        <taxon>Pleosporomycetidae</taxon>
        <taxon>Pleosporales</taxon>
        <taxon>Lophiotremataceae</taxon>
        <taxon>Lophiotrema</taxon>
    </lineage>
</organism>
<dbReference type="InterPro" id="IPR036420">
    <property type="entry name" value="BRCT_dom_sf"/>
</dbReference>
<evidence type="ECO:0000256" key="2">
    <source>
        <dbReference type="ARBA" id="ARBA00022763"/>
    </source>
</evidence>
<feature type="compositionally biased region" description="Polar residues" evidence="4">
    <location>
        <begin position="601"/>
        <end position="614"/>
    </location>
</feature>
<feature type="compositionally biased region" description="Polar residues" evidence="4">
    <location>
        <begin position="509"/>
        <end position="550"/>
    </location>
</feature>
<feature type="region of interest" description="Disordered" evidence="4">
    <location>
        <begin position="953"/>
        <end position="1022"/>
    </location>
</feature>
<evidence type="ECO:0000256" key="1">
    <source>
        <dbReference type="ARBA" id="ARBA00004123"/>
    </source>
</evidence>
<evidence type="ECO:0000256" key="3">
    <source>
        <dbReference type="ARBA" id="ARBA00023242"/>
    </source>
</evidence>
<dbReference type="Pfam" id="PF18115">
    <property type="entry name" value="Tudor_3"/>
    <property type="match status" value="1"/>
</dbReference>
<dbReference type="InterPro" id="IPR041297">
    <property type="entry name" value="Crb2_Tudor"/>
</dbReference>
<feature type="compositionally biased region" description="Polar residues" evidence="4">
    <location>
        <begin position="38"/>
        <end position="48"/>
    </location>
</feature>
<dbReference type="GO" id="GO:0005634">
    <property type="term" value="C:nucleus"/>
    <property type="evidence" value="ECO:0007669"/>
    <property type="project" value="UniProtKB-SubCell"/>
</dbReference>
<feature type="compositionally biased region" description="Low complexity" evidence="4">
    <location>
        <begin position="579"/>
        <end position="600"/>
    </location>
</feature>
<proteinExistence type="predicted"/>
<gene>
    <name evidence="6" type="ORF">BDV96DRAFT_601296</name>
</gene>
<dbReference type="InterPro" id="IPR047249">
    <property type="entry name" value="BRCT_p53bp1-like_rpt1"/>
</dbReference>
<dbReference type="SMART" id="SM00292">
    <property type="entry name" value="BRCT"/>
    <property type="match status" value="1"/>
</dbReference>
<feature type="compositionally biased region" description="Polar residues" evidence="4">
    <location>
        <begin position="1036"/>
        <end position="1049"/>
    </location>
</feature>
<name>A0A6A5Z676_9PLEO</name>
<evidence type="ECO:0000313" key="6">
    <source>
        <dbReference type="EMBL" id="KAF2113831.1"/>
    </source>
</evidence>
<feature type="compositionally biased region" description="Basic and acidic residues" evidence="4">
    <location>
        <begin position="696"/>
        <end position="707"/>
    </location>
</feature>
<feature type="compositionally biased region" description="Basic and acidic residues" evidence="4">
    <location>
        <begin position="1000"/>
        <end position="1013"/>
    </location>
</feature>
<feature type="region of interest" description="Disordered" evidence="4">
    <location>
        <begin position="802"/>
        <end position="830"/>
    </location>
</feature>
<dbReference type="SUPFAM" id="SSF52113">
    <property type="entry name" value="BRCT domain"/>
    <property type="match status" value="1"/>
</dbReference>
<feature type="compositionally biased region" description="Polar residues" evidence="4">
    <location>
        <begin position="887"/>
        <end position="908"/>
    </location>
</feature>
<dbReference type="CDD" id="cd17745">
    <property type="entry name" value="BRCT_p53bp1_rpt1"/>
    <property type="match status" value="1"/>
</dbReference>
<dbReference type="InterPro" id="IPR047252">
    <property type="entry name" value="TP53BP1-like"/>
</dbReference>
<feature type="compositionally biased region" description="Basic residues" evidence="4">
    <location>
        <begin position="1577"/>
        <end position="1590"/>
    </location>
</feature>
<dbReference type="GO" id="GO:0045944">
    <property type="term" value="P:positive regulation of transcription by RNA polymerase II"/>
    <property type="evidence" value="ECO:0007669"/>
    <property type="project" value="TreeGrafter"/>
</dbReference>
<feature type="region of interest" description="Disordered" evidence="4">
    <location>
        <begin position="1"/>
        <end position="51"/>
    </location>
</feature>
<feature type="compositionally biased region" description="Low complexity" evidence="4">
    <location>
        <begin position="802"/>
        <end position="814"/>
    </location>
</feature>
<dbReference type="PROSITE" id="PS50172">
    <property type="entry name" value="BRCT"/>
    <property type="match status" value="1"/>
</dbReference>
<evidence type="ECO:0000256" key="4">
    <source>
        <dbReference type="SAM" id="MobiDB-lite"/>
    </source>
</evidence>
<feature type="domain" description="BRCT" evidence="5">
    <location>
        <begin position="1327"/>
        <end position="1458"/>
    </location>
</feature>
<feature type="compositionally biased region" description="Basic residues" evidence="4">
    <location>
        <begin position="1077"/>
        <end position="1087"/>
    </location>
</feature>
<keyword evidence="3" id="KW-0539">Nucleus</keyword>
<feature type="compositionally biased region" description="Basic and acidic residues" evidence="4">
    <location>
        <begin position="661"/>
        <end position="679"/>
    </location>
</feature>
<feature type="compositionally biased region" description="Basic and acidic residues" evidence="4">
    <location>
        <begin position="344"/>
        <end position="361"/>
    </location>
</feature>
<dbReference type="GO" id="GO:0042393">
    <property type="term" value="F:histone binding"/>
    <property type="evidence" value="ECO:0007669"/>
    <property type="project" value="TreeGrafter"/>
</dbReference>
<dbReference type="GO" id="GO:0000077">
    <property type="term" value="P:DNA damage checkpoint signaling"/>
    <property type="evidence" value="ECO:0007669"/>
    <property type="project" value="TreeGrafter"/>
</dbReference>
<comment type="subcellular location">
    <subcellularLocation>
        <location evidence="1">Nucleus</location>
    </subcellularLocation>
</comment>
<dbReference type="PANTHER" id="PTHR15321:SF3">
    <property type="entry name" value="TP53-BINDING PROTEIN 1"/>
    <property type="match status" value="1"/>
</dbReference>
<keyword evidence="7" id="KW-1185">Reference proteome</keyword>
<feature type="region of interest" description="Disordered" evidence="4">
    <location>
        <begin position="323"/>
        <end position="371"/>
    </location>
</feature>
<protein>
    <recommendedName>
        <fullName evidence="5">BRCT domain-containing protein</fullName>
    </recommendedName>
</protein>
<evidence type="ECO:0000313" key="7">
    <source>
        <dbReference type="Proteomes" id="UP000799770"/>
    </source>
</evidence>
<feature type="compositionally biased region" description="Polar residues" evidence="4">
    <location>
        <begin position="971"/>
        <end position="994"/>
    </location>
</feature>
<dbReference type="PANTHER" id="PTHR15321">
    <property type="entry name" value="TUMOR SUPPRESSOR P53-BINDING PROTEIN 1"/>
    <property type="match status" value="1"/>
</dbReference>
<sequence>MAAGESQESTLHEDAYNDPSQLSQLLRQRAGSDDHSLHFTTSTENQPSVAAEATFTVPQPPSRNALLQAPALHWPRDQIPRRAQAGDRYVKPALSKHHTAPIEGVVMEREGAEKLHQSFADLMDFGDTQADSQLWKGVPSFVHTNSTTTNGAFMPTSLLSDVQEEAGHNSHTDGTDDIEIVGSSQQQHSPAITSPTVIQDDGPETQIRSEMPLTSPLKFETPAMAGRKRDNQGQILSSAMRTATTPGTTLTAAFGAGFGNGAVGNAHGMSLTQIFQATPAGTSPALGALNEDLVFQRPSPNIDYARHSSPIPVLSSPSKAVRIEAPMRSSSEPRAEYVTMKQSQEQRRRERQRQLQLDRQDTTATGATDDSWDVLAEAERIAAKQSAKARFEKETGKSFAKVSAPVRSPARRGGRRGLLSAPLASPGRKTPSKRRVSKQPASDGVIRWDGAGEDEDSMDELPHTTPAKPVVDSDSESPDELSQGIPFTKTPRAAAVRSRFDRDIENVLVPNTSSHPRRTLSGQTRRNTRSQSPTSQIQRESQLPISSSQPVRRPNRLKSSRETVAVMDSQPDPAAAFDSIPRPRSLLPSSPSSNQYSISQTTMLRKTGLTSQAVPSSIPPLPPRSSSQGLDVLEEEIAPGADGGVPSSPPLIYHEDELEYDEHSGGEEGHEMDLDREQSEAADVDSEPHGPVPSVHDSDAREKETKIAEPNTGEVDPEGSETSGLNGVRTDEPHDADALHSEDDELVVSSQHPEGSAASPLHTHLDVQRESTVPESEILEDTQPSVFGRNDVTASDVIHPGSAESAIESRSSIENNTNTNAAFESGAPIDNNTKSNAVIESSVLIEDNTNSNGNHESGAPIENNTNSAAIFHTAREVHIDESPLKPATSSSKFTTPTKQRNDFSSQQAAPIRSLHDIANLSNTQRSTSIDKLELPILSFPEEGDISIDRMVRESSADAQPAAKRRKVHVYSTRNMASPLSKSNAAAESIPTSSRQHAHKAREDSLSSSQEREQQGALAASNARDDVVFTTTATLKSDIKPQSSKAQTSKKGALSKVNKSLLGSKPVSPKTKAPVKPMRSKPSRKSSAKAKTPALEPDESDVDMADAAASEESDELAGPTPQPVVAASDTGEEPSGSVLVHNRIFAFWPGGGFYPATCIGRAGPSRLNVRFDDGNTHEEEAVNVRAFDLKTGDHVKVDHQGFKTQTYVVIGFKDKINIDTIDDDDDEFPLTDRLGYKTIVLEPKARDSLPKRAVTKPQEPIEAPISSVYLTAQLWPRYRDRHYAFTPTASPSAIASRFGTPATGTAPGPSKLKEAVHGGSIPLSASARSRGIFANMAFAITLTSVATDKHDIARIITKNGGLVVQEGFHELFVGVESPEDVTSPKKGKGKATSANSSGNELTLKPEYKDLGFVALITDSHSRRSKYMEALALNIPCLHYRWLIDCITAGTQISFGWYLLAAGESSYLGPNVIRSRTLDLYSPTSDKSFEQILEQRQLLFKNQSALIITGKSKKEIERKEAYVFLAHSLGSTAVARATDLAVSKQMIIDEDWDWVYVDGGSKGVTRAAHALFDDDGDRRKSKGGAQSRKRKRGDSETLDGDKLLRAGNVEGKTVHVACDEFVVQSLILGALVEE</sequence>
<dbReference type="EMBL" id="ML977327">
    <property type="protein sequence ID" value="KAF2113831.1"/>
    <property type="molecule type" value="Genomic_DNA"/>
</dbReference>
<evidence type="ECO:0000259" key="5">
    <source>
        <dbReference type="PROSITE" id="PS50172"/>
    </source>
</evidence>
<reference evidence="6" key="1">
    <citation type="journal article" date="2020" name="Stud. Mycol.">
        <title>101 Dothideomycetes genomes: a test case for predicting lifestyles and emergence of pathogens.</title>
        <authorList>
            <person name="Haridas S."/>
            <person name="Albert R."/>
            <person name="Binder M."/>
            <person name="Bloem J."/>
            <person name="Labutti K."/>
            <person name="Salamov A."/>
            <person name="Andreopoulos B."/>
            <person name="Baker S."/>
            <person name="Barry K."/>
            <person name="Bills G."/>
            <person name="Bluhm B."/>
            <person name="Cannon C."/>
            <person name="Castanera R."/>
            <person name="Culley D."/>
            <person name="Daum C."/>
            <person name="Ezra D."/>
            <person name="Gonzalez J."/>
            <person name="Henrissat B."/>
            <person name="Kuo A."/>
            <person name="Liang C."/>
            <person name="Lipzen A."/>
            <person name="Lutzoni F."/>
            <person name="Magnuson J."/>
            <person name="Mondo S."/>
            <person name="Nolan M."/>
            <person name="Ohm R."/>
            <person name="Pangilinan J."/>
            <person name="Park H.-J."/>
            <person name="Ramirez L."/>
            <person name="Alfaro M."/>
            <person name="Sun H."/>
            <person name="Tritt A."/>
            <person name="Yoshinaga Y."/>
            <person name="Zwiers L.-H."/>
            <person name="Turgeon B."/>
            <person name="Goodwin S."/>
            <person name="Spatafora J."/>
            <person name="Crous P."/>
            <person name="Grigoriev I."/>
        </authorList>
    </citation>
    <scope>NUCLEOTIDE SEQUENCE</scope>
    <source>
        <strain evidence="6">CBS 627.86</strain>
    </source>
</reference>
<keyword evidence="2" id="KW-0227">DNA damage</keyword>
<feature type="region of interest" description="Disordered" evidence="4">
    <location>
        <begin position="878"/>
        <end position="910"/>
    </location>
</feature>
<feature type="region of interest" description="Disordered" evidence="4">
    <location>
        <begin position="1573"/>
        <end position="1597"/>
    </location>
</feature>
<dbReference type="Pfam" id="PF00533">
    <property type="entry name" value="BRCT"/>
    <property type="match status" value="1"/>
</dbReference>
<feature type="compositionally biased region" description="Basic and acidic residues" evidence="4">
    <location>
        <begin position="729"/>
        <end position="741"/>
    </location>
</feature>
<dbReference type="Proteomes" id="UP000799770">
    <property type="component" value="Unassembled WGS sequence"/>
</dbReference>
<dbReference type="Gene3D" id="3.40.50.10190">
    <property type="entry name" value="BRCT domain"/>
    <property type="match status" value="1"/>
</dbReference>
<dbReference type="InterPro" id="IPR001357">
    <property type="entry name" value="BRCT_dom"/>
</dbReference>
<feature type="region of interest" description="Disordered" evidence="4">
    <location>
        <begin position="388"/>
        <end position="790"/>
    </location>
</feature>
<dbReference type="OrthoDB" id="129353at2759"/>
<accession>A0A6A5Z676</accession>